<feature type="region of interest" description="Disordered" evidence="2">
    <location>
        <begin position="289"/>
        <end position="311"/>
    </location>
</feature>
<gene>
    <name evidence="3" type="ORF">F5147DRAFT_766328</name>
</gene>
<keyword evidence="4" id="KW-1185">Reference proteome</keyword>
<organism evidence="3 4">
    <name type="scientific">Suillus discolor</name>
    <dbReference type="NCBI Taxonomy" id="1912936"/>
    <lineage>
        <taxon>Eukaryota</taxon>
        <taxon>Fungi</taxon>
        <taxon>Dikarya</taxon>
        <taxon>Basidiomycota</taxon>
        <taxon>Agaricomycotina</taxon>
        <taxon>Agaricomycetes</taxon>
        <taxon>Agaricomycetidae</taxon>
        <taxon>Boletales</taxon>
        <taxon>Suillineae</taxon>
        <taxon>Suillaceae</taxon>
        <taxon>Suillus</taxon>
    </lineage>
</organism>
<comment type="caution">
    <text evidence="3">The sequence shown here is derived from an EMBL/GenBank/DDBJ whole genome shotgun (WGS) entry which is preliminary data.</text>
</comment>
<evidence type="ECO:0000256" key="1">
    <source>
        <dbReference type="SAM" id="Coils"/>
    </source>
</evidence>
<feature type="coiled-coil region" evidence="1">
    <location>
        <begin position="162"/>
        <end position="227"/>
    </location>
</feature>
<feature type="compositionally biased region" description="Basic and acidic residues" evidence="2">
    <location>
        <begin position="289"/>
        <end position="303"/>
    </location>
</feature>
<evidence type="ECO:0000256" key="2">
    <source>
        <dbReference type="SAM" id="MobiDB-lite"/>
    </source>
</evidence>
<accession>A0A9P7K0P6</accession>
<dbReference type="OrthoDB" id="3269403at2759"/>
<evidence type="ECO:0000313" key="4">
    <source>
        <dbReference type="Proteomes" id="UP000823399"/>
    </source>
</evidence>
<proteinExistence type="predicted"/>
<dbReference type="Proteomes" id="UP000823399">
    <property type="component" value="Unassembled WGS sequence"/>
</dbReference>
<sequence>MEDDMENAAAFQTANHMDFSLARMIQMDKREASWMDLDDATGQPPTGFDKEERFKRVSDKCRIKEVDYSAELHEMVYSQMEQINHMRREMEREAQNLQQAHMSSMEDIRKQWEVALREREAQLTKEFKASRVEQHQQLEDYMRRSREAVGHANREVVETSMQKILEDSRKRFEQELAQCEEELNRKKEEEFLEREHARFGEMEQRLKSEVDKLRAEKESELANMEQQFSRSYRLQDRDTEMDDSPCPSAKPLSGTPCLDTIKKLKRIRGISRRTRLVSVPVEADTQEIHQERSFEQDAPRQQHDTSPSASMEDAIARGVEAALKRILIEKEFPLVKKRSPRKKKIEDEEIRREKAAELSCERDFLLGEVRRLFKDVFKIAQDTDFIVHEAASREDVFSYEYEDGPGPDLKNLAFDLKNGSKTPWNSKIVDLLLEEIQKRCDEEKWPFQRSEVYFREILHNRYKRLHMIWTAAQPKVTAKGILETPVEVEKRLITKKDETLKATHQTMRQRNKYRRRVVVVDNLVKQTADENEEDLPAWRWLQRLIKMLGEGGMSSEESDVENDIETVLHVKNMIWRQAVEREMTSLITKDLWTTISSPFKAQNQ</sequence>
<dbReference type="GeneID" id="64703016"/>
<name>A0A9P7K0P6_9AGAM</name>
<dbReference type="EMBL" id="JABBWM010000001">
    <property type="protein sequence ID" value="KAG2120410.1"/>
    <property type="molecule type" value="Genomic_DNA"/>
</dbReference>
<feature type="region of interest" description="Disordered" evidence="2">
    <location>
        <begin position="235"/>
        <end position="254"/>
    </location>
</feature>
<protein>
    <submittedName>
        <fullName evidence="3">Uncharacterized protein</fullName>
    </submittedName>
</protein>
<evidence type="ECO:0000313" key="3">
    <source>
        <dbReference type="EMBL" id="KAG2120410.1"/>
    </source>
</evidence>
<reference evidence="3" key="1">
    <citation type="journal article" date="2020" name="New Phytol.">
        <title>Comparative genomics reveals dynamic genome evolution in host specialist ectomycorrhizal fungi.</title>
        <authorList>
            <person name="Lofgren L.A."/>
            <person name="Nguyen N.H."/>
            <person name="Vilgalys R."/>
            <person name="Ruytinx J."/>
            <person name="Liao H.L."/>
            <person name="Branco S."/>
            <person name="Kuo A."/>
            <person name="LaButti K."/>
            <person name="Lipzen A."/>
            <person name="Andreopoulos W."/>
            <person name="Pangilinan J."/>
            <person name="Riley R."/>
            <person name="Hundley H."/>
            <person name="Na H."/>
            <person name="Barry K."/>
            <person name="Grigoriev I.V."/>
            <person name="Stajich J.E."/>
            <person name="Kennedy P.G."/>
        </authorList>
    </citation>
    <scope>NUCLEOTIDE SEQUENCE</scope>
    <source>
        <strain evidence="3">FC423</strain>
    </source>
</reference>
<dbReference type="RefSeq" id="XP_041299786.1">
    <property type="nucleotide sequence ID" value="XM_041440757.1"/>
</dbReference>
<dbReference type="AlphaFoldDB" id="A0A9P7K0P6"/>
<keyword evidence="1" id="KW-0175">Coiled coil</keyword>
<feature type="coiled-coil region" evidence="1">
    <location>
        <begin position="80"/>
        <end position="107"/>
    </location>
</feature>